<organism evidence="1 2">
    <name type="scientific">Aquilutibacter rugosus</name>
    <dbReference type="NCBI Taxonomy" id="3115820"/>
    <lineage>
        <taxon>Bacteria</taxon>
        <taxon>Pseudomonadati</taxon>
        <taxon>Pseudomonadota</taxon>
        <taxon>Gammaproteobacteria</taxon>
        <taxon>Lysobacterales</taxon>
        <taxon>Lysobacteraceae</taxon>
        <taxon>Aquilutibacter</taxon>
    </lineage>
</organism>
<dbReference type="Proteomes" id="UP001356170">
    <property type="component" value="Unassembled WGS sequence"/>
</dbReference>
<protein>
    <submittedName>
        <fullName evidence="1">Uncharacterized protein</fullName>
    </submittedName>
</protein>
<proteinExistence type="predicted"/>
<evidence type="ECO:0000313" key="1">
    <source>
        <dbReference type="EMBL" id="MEF2154676.1"/>
    </source>
</evidence>
<reference evidence="1 2" key="1">
    <citation type="submission" date="2024-01" db="EMBL/GenBank/DDBJ databases">
        <title>Novel species of the genus Luteimonas isolated from rivers.</title>
        <authorList>
            <person name="Lu H."/>
        </authorList>
    </citation>
    <scope>NUCLEOTIDE SEQUENCE [LARGE SCALE GENOMIC DNA]</scope>
    <source>
        <strain evidence="1 2">FXH3W</strain>
    </source>
</reference>
<name>A0ABU7UVS8_9GAMM</name>
<gene>
    <name evidence="1" type="ORF">V3390_00240</name>
</gene>
<evidence type="ECO:0000313" key="2">
    <source>
        <dbReference type="Proteomes" id="UP001356170"/>
    </source>
</evidence>
<accession>A0ABU7UVS8</accession>
<sequence>MNDIANRLRAAAEAADALVAQGIPVHGGHTFSTSVNDPVVLFVARMPVNAIPVASRREQVVGMPYARRVLRARFGGVLIETVEHIPNAKQGESHVLH</sequence>
<comment type="caution">
    <text evidence="1">The sequence shown here is derived from an EMBL/GenBank/DDBJ whole genome shotgun (WGS) entry which is preliminary data.</text>
</comment>
<dbReference type="RefSeq" id="WP_331702855.1">
    <property type="nucleotide sequence ID" value="NZ_JAZHBO010000001.1"/>
</dbReference>
<keyword evidence="2" id="KW-1185">Reference proteome</keyword>
<dbReference type="EMBL" id="JAZHBO010000001">
    <property type="protein sequence ID" value="MEF2154676.1"/>
    <property type="molecule type" value="Genomic_DNA"/>
</dbReference>